<dbReference type="InterPro" id="IPR040919">
    <property type="entry name" value="Asparaginase_C"/>
</dbReference>
<dbReference type="GO" id="GO:0004067">
    <property type="term" value="F:asparaginase activity"/>
    <property type="evidence" value="ECO:0007669"/>
    <property type="project" value="UniProtKB-EC"/>
</dbReference>
<organism evidence="6 7">
    <name type="scientific">Limnobacter humi</name>
    <dbReference type="NCBI Taxonomy" id="1778671"/>
    <lineage>
        <taxon>Bacteria</taxon>
        <taxon>Pseudomonadati</taxon>
        <taxon>Pseudomonadota</taxon>
        <taxon>Betaproteobacteria</taxon>
        <taxon>Burkholderiales</taxon>
        <taxon>Burkholderiaceae</taxon>
        <taxon>Limnobacter</taxon>
    </lineage>
</organism>
<dbReference type="PROSITE" id="PS51732">
    <property type="entry name" value="ASN_GLN_ASE_3"/>
    <property type="match status" value="1"/>
</dbReference>
<dbReference type="Proteomes" id="UP001204142">
    <property type="component" value="Unassembled WGS sequence"/>
</dbReference>
<sequence>MTLPRLHLIATGGTIAGLSHVNTAPASWSYTAAQLGAEQLLQATPELLNVAQWTVEQPYSIGSQDLTPQHLVVLQQSVLAALQSPTVDAVIVTHGTDTVEDALYFLHLTIPVVWRSKAILFVAAMLPSDHPNADGPDNLRQAVHLALTGELGASPMGLVMNGCFLPADQVMKWSTAGVAAFEQPLGGAFSDMMDLDGPSAGACADFHAPLFEQVEVPVVYCTPGLAPLRSLESALKRGVQSVVIAAPGHGNIPEMLVPILRTCLLAGIDVIRASRVPYGGVEQGGEFDSLDAFRSPQPGCGVFREGGSLSLNKLAMLEMLKHAMPA</sequence>
<keyword evidence="7" id="KW-1185">Reference proteome</keyword>
<dbReference type="InterPro" id="IPR037152">
    <property type="entry name" value="L-asparaginase_N_sf"/>
</dbReference>
<dbReference type="InterPro" id="IPR006034">
    <property type="entry name" value="Asparaginase/glutaminase-like"/>
</dbReference>
<evidence type="ECO:0000259" key="5">
    <source>
        <dbReference type="Pfam" id="PF17763"/>
    </source>
</evidence>
<dbReference type="InterPro" id="IPR027473">
    <property type="entry name" value="L-asparaginase_C"/>
</dbReference>
<reference evidence="6 7" key="1">
    <citation type="submission" date="2022-07" db="EMBL/GenBank/DDBJ databases">
        <authorList>
            <person name="Xamxidin M."/>
            <person name="Wu M."/>
        </authorList>
    </citation>
    <scope>NUCLEOTIDE SEQUENCE [LARGE SCALE GENOMIC DNA]</scope>
    <source>
        <strain evidence="6 7">NBRC 111650</strain>
    </source>
</reference>
<dbReference type="Pfam" id="PF17763">
    <property type="entry name" value="Asparaginase_C"/>
    <property type="match status" value="1"/>
</dbReference>
<gene>
    <name evidence="6" type="ORF">NQT62_05510</name>
</gene>
<comment type="caution">
    <text evidence="6">The sequence shown here is derived from an EMBL/GenBank/DDBJ whole genome shotgun (WGS) entry which is preliminary data.</text>
</comment>
<dbReference type="SMART" id="SM00870">
    <property type="entry name" value="Asparaginase"/>
    <property type="match status" value="1"/>
</dbReference>
<dbReference type="PIRSF" id="PIRSF500176">
    <property type="entry name" value="L_ASNase"/>
    <property type="match status" value="1"/>
</dbReference>
<protein>
    <submittedName>
        <fullName evidence="6">Asparaginase domain-containing protein</fullName>
        <ecNumber evidence="6">3.5.1.1</ecNumber>
    </submittedName>
</protein>
<dbReference type="InterPro" id="IPR020827">
    <property type="entry name" value="Asparaginase/glutaminase_AS1"/>
</dbReference>
<dbReference type="EC" id="3.5.1.1" evidence="6"/>
<dbReference type="EMBL" id="JANIGO010000002">
    <property type="protein sequence ID" value="MCQ8895894.1"/>
    <property type="molecule type" value="Genomic_DNA"/>
</dbReference>
<dbReference type="PANTHER" id="PTHR11707:SF28">
    <property type="entry name" value="60 KDA LYSOPHOSPHOLIPASE"/>
    <property type="match status" value="1"/>
</dbReference>
<dbReference type="InterPro" id="IPR027475">
    <property type="entry name" value="Asparaginase/glutaminase_AS2"/>
</dbReference>
<proteinExistence type="inferred from homology"/>
<dbReference type="PRINTS" id="PR00139">
    <property type="entry name" value="ASNGLNASE"/>
</dbReference>
<feature type="active site" evidence="3">
    <location>
        <position position="96"/>
    </location>
</feature>
<evidence type="ECO:0000313" key="6">
    <source>
        <dbReference type="EMBL" id="MCQ8895894.1"/>
    </source>
</evidence>
<dbReference type="PROSITE" id="PS00144">
    <property type="entry name" value="ASN_GLN_ASE_1"/>
    <property type="match status" value="1"/>
</dbReference>
<feature type="domain" description="Asparaginase/glutaminase C-terminal" evidence="5">
    <location>
        <begin position="216"/>
        <end position="284"/>
    </location>
</feature>
<dbReference type="Gene3D" id="3.40.50.40">
    <property type="match status" value="1"/>
</dbReference>
<dbReference type="InterPro" id="IPR036152">
    <property type="entry name" value="Asp/glu_Ase-like_sf"/>
</dbReference>
<dbReference type="PIRSF" id="PIRSF001220">
    <property type="entry name" value="L-ASNase_gatD"/>
    <property type="match status" value="1"/>
</dbReference>
<dbReference type="SUPFAM" id="SSF53774">
    <property type="entry name" value="Glutaminase/Asparaginase"/>
    <property type="match status" value="1"/>
</dbReference>
<dbReference type="RefSeq" id="WP_256763660.1">
    <property type="nucleotide sequence ID" value="NZ_JANIGO010000002.1"/>
</dbReference>
<dbReference type="InterPro" id="IPR027474">
    <property type="entry name" value="L-asparaginase_N"/>
</dbReference>
<evidence type="ECO:0000256" key="3">
    <source>
        <dbReference type="PROSITE-ProRule" id="PRU10100"/>
    </source>
</evidence>
<keyword evidence="6" id="KW-0378">Hydrolase</keyword>
<comment type="similarity">
    <text evidence="1">Belongs to the asparaginase 1 family.</text>
</comment>
<name>A0ABT1WEG5_9BURK</name>
<feature type="active site" evidence="2">
    <location>
        <position position="14"/>
    </location>
</feature>
<dbReference type="Gene3D" id="3.40.50.1170">
    <property type="entry name" value="L-asparaginase, N-terminal domain"/>
    <property type="match status" value="1"/>
</dbReference>
<evidence type="ECO:0000313" key="7">
    <source>
        <dbReference type="Proteomes" id="UP001204142"/>
    </source>
</evidence>
<dbReference type="Pfam" id="PF00710">
    <property type="entry name" value="Asparaginase"/>
    <property type="match status" value="1"/>
</dbReference>
<feature type="domain" description="L-asparaginase N-terminal" evidence="4">
    <location>
        <begin position="6"/>
        <end position="187"/>
    </location>
</feature>
<evidence type="ECO:0000256" key="1">
    <source>
        <dbReference type="ARBA" id="ARBA00010518"/>
    </source>
</evidence>
<dbReference type="PROSITE" id="PS00917">
    <property type="entry name" value="ASN_GLN_ASE_2"/>
    <property type="match status" value="1"/>
</dbReference>
<accession>A0ABT1WEG5</accession>
<evidence type="ECO:0000256" key="2">
    <source>
        <dbReference type="PROSITE-ProRule" id="PRU10099"/>
    </source>
</evidence>
<evidence type="ECO:0000259" key="4">
    <source>
        <dbReference type="Pfam" id="PF00710"/>
    </source>
</evidence>
<dbReference type="PANTHER" id="PTHR11707">
    <property type="entry name" value="L-ASPARAGINASE"/>
    <property type="match status" value="1"/>
</dbReference>